<feature type="signal peptide" evidence="8">
    <location>
        <begin position="1"/>
        <end position="24"/>
    </location>
</feature>
<feature type="domain" description="Spore germination protein N-terminal" evidence="10">
    <location>
        <begin position="24"/>
        <end position="198"/>
    </location>
</feature>
<dbReference type="InterPro" id="IPR057336">
    <property type="entry name" value="GerAC_N"/>
</dbReference>
<evidence type="ECO:0000256" key="4">
    <source>
        <dbReference type="ARBA" id="ARBA00022729"/>
    </source>
</evidence>
<accession>A0A0U1L5Q3</accession>
<evidence type="ECO:0000256" key="1">
    <source>
        <dbReference type="ARBA" id="ARBA00004635"/>
    </source>
</evidence>
<reference evidence="12" key="1">
    <citation type="submission" date="2015-03" db="EMBL/GenBank/DDBJ databases">
        <authorList>
            <person name="Nijsse Bart"/>
        </authorList>
    </citation>
    <scope>NUCLEOTIDE SEQUENCE [LARGE SCALE GENOMIC DNA]</scope>
</reference>
<comment type="similarity">
    <text evidence="2">Belongs to the GerABKC lipoprotein family.</text>
</comment>
<keyword evidence="4 8" id="KW-0732">Signal</keyword>
<keyword evidence="12" id="KW-1185">Reference proteome</keyword>
<dbReference type="InterPro" id="IPR038501">
    <property type="entry name" value="Spore_GerAC_C_sf"/>
</dbReference>
<dbReference type="Gene3D" id="3.30.300.210">
    <property type="entry name" value="Nutrient germinant receptor protein C, domain 3"/>
    <property type="match status" value="1"/>
</dbReference>
<dbReference type="Pfam" id="PF25198">
    <property type="entry name" value="Spore_GerAC_N"/>
    <property type="match status" value="1"/>
</dbReference>
<dbReference type="InterPro" id="IPR046953">
    <property type="entry name" value="Spore_GerAC-like_C"/>
</dbReference>
<protein>
    <submittedName>
        <fullName evidence="11">Spore germination protein GerKC</fullName>
    </submittedName>
</protein>
<dbReference type="NCBIfam" id="TIGR02887">
    <property type="entry name" value="spore_ger_x_C"/>
    <property type="match status" value="1"/>
</dbReference>
<dbReference type="PROSITE" id="PS51257">
    <property type="entry name" value="PROKAR_LIPOPROTEIN"/>
    <property type="match status" value="1"/>
</dbReference>
<evidence type="ECO:0000256" key="2">
    <source>
        <dbReference type="ARBA" id="ARBA00007886"/>
    </source>
</evidence>
<dbReference type="Proteomes" id="UP000049855">
    <property type="component" value="Unassembled WGS sequence"/>
</dbReference>
<evidence type="ECO:0000313" key="11">
    <source>
        <dbReference type="EMBL" id="CQR74619.1"/>
    </source>
</evidence>
<evidence type="ECO:0000256" key="5">
    <source>
        <dbReference type="ARBA" id="ARBA00023136"/>
    </source>
</evidence>
<dbReference type="InterPro" id="IPR008844">
    <property type="entry name" value="Spore_GerAC-like"/>
</dbReference>
<dbReference type="GO" id="GO:0016020">
    <property type="term" value="C:membrane"/>
    <property type="evidence" value="ECO:0007669"/>
    <property type="project" value="UniProtKB-SubCell"/>
</dbReference>
<evidence type="ECO:0000259" key="9">
    <source>
        <dbReference type="Pfam" id="PF05504"/>
    </source>
</evidence>
<feature type="domain" description="Spore germination GerAC-like C-terminal" evidence="9">
    <location>
        <begin position="240"/>
        <end position="405"/>
    </location>
</feature>
<name>A0A0U1L5Q3_9FIRM</name>
<evidence type="ECO:0000259" key="10">
    <source>
        <dbReference type="Pfam" id="PF25198"/>
    </source>
</evidence>
<evidence type="ECO:0000256" key="6">
    <source>
        <dbReference type="ARBA" id="ARBA00023139"/>
    </source>
</evidence>
<dbReference type="EMBL" id="CTRP01000014">
    <property type="protein sequence ID" value="CQR74619.1"/>
    <property type="molecule type" value="Genomic_DNA"/>
</dbReference>
<dbReference type="PANTHER" id="PTHR35789">
    <property type="entry name" value="SPORE GERMINATION PROTEIN B3"/>
    <property type="match status" value="1"/>
</dbReference>
<keyword evidence="5" id="KW-0472">Membrane</keyword>
<feature type="chain" id="PRO_5039310269" evidence="8">
    <location>
        <begin position="25"/>
        <end position="417"/>
    </location>
</feature>
<dbReference type="GO" id="GO:0009847">
    <property type="term" value="P:spore germination"/>
    <property type="evidence" value="ECO:0007669"/>
    <property type="project" value="InterPro"/>
</dbReference>
<dbReference type="Pfam" id="PF05504">
    <property type="entry name" value="Spore_GerAC"/>
    <property type="match status" value="1"/>
</dbReference>
<organism evidence="11 12">
    <name type="scientific">Sporomusa ovata</name>
    <dbReference type="NCBI Taxonomy" id="2378"/>
    <lineage>
        <taxon>Bacteria</taxon>
        <taxon>Bacillati</taxon>
        <taxon>Bacillota</taxon>
        <taxon>Negativicutes</taxon>
        <taxon>Selenomonadales</taxon>
        <taxon>Sporomusaceae</taxon>
        <taxon>Sporomusa</taxon>
    </lineage>
</organism>
<dbReference type="RefSeq" id="WP_028971618.1">
    <property type="nucleotide sequence ID" value="NZ_CTRP01000014.1"/>
</dbReference>
<evidence type="ECO:0000256" key="3">
    <source>
        <dbReference type="ARBA" id="ARBA00022544"/>
    </source>
</evidence>
<dbReference type="AlphaFoldDB" id="A0A0U1L5Q3"/>
<evidence type="ECO:0000256" key="7">
    <source>
        <dbReference type="ARBA" id="ARBA00023288"/>
    </source>
</evidence>
<evidence type="ECO:0000256" key="8">
    <source>
        <dbReference type="SAM" id="SignalP"/>
    </source>
</evidence>
<evidence type="ECO:0000313" key="12">
    <source>
        <dbReference type="Proteomes" id="UP000049855"/>
    </source>
</evidence>
<dbReference type="PANTHER" id="PTHR35789:SF1">
    <property type="entry name" value="SPORE GERMINATION PROTEIN B3"/>
    <property type="match status" value="1"/>
</dbReference>
<proteinExistence type="inferred from homology"/>
<keyword evidence="3" id="KW-0309">Germination</keyword>
<sequence length="417" mass="45945">MFFRLTIISLGLTVCLILSGCFGAKETDEVAYVLAVGVDYLPNKQINITYLLAVPRALGASGGGGDTDSGKSLVVTTIKAPSLSEGRSLLGASLGRSPDLSHIKVWVVGEELARQGLENLVGPLLRFREFRGSMFMMVVRDTAQGFINKNKPSIDVLPSRWIEGLLLSGTETGYLLPTHVHEFYNRLKTTSGAPYAVYAAINPLSGTDRPSAKPTPPERAKEYLAGDIPREGGNPATVIGTAVFKRDKLAGTLTNEETRMVAILMGNFPKGFLTIVDPQKAERNVHILLRLGKNPQINVSFANNRPVIDINVLLEGELASIASNINYESEDNRELLEEEVSKTIKLEMVEMLNHTQALGTDVVNFGRYFRPKFQTYDEVASFNWNALYPEAEFQVQIHTKIRRTGLMYQSLPIRGND</sequence>
<gene>
    <name evidence="11" type="ORF">SpAn4DRAFT_1081</name>
</gene>
<keyword evidence="6" id="KW-0564">Palmitate</keyword>
<keyword evidence="7" id="KW-0449">Lipoprotein</keyword>
<comment type="subcellular location">
    <subcellularLocation>
        <location evidence="1">Membrane</location>
        <topology evidence="1">Lipid-anchor</topology>
    </subcellularLocation>
</comment>